<reference evidence="10" key="3">
    <citation type="submission" date="2020-01" db="EMBL/GenBank/DDBJ databases">
        <authorList>
            <person name="Korhonen P.K.K."/>
            <person name="Guangxu M.G."/>
            <person name="Wang T.W."/>
            <person name="Stroehlein A.J.S."/>
            <person name="Young N.D."/>
            <person name="Ang C.-S.A."/>
            <person name="Fernando D.W.F."/>
            <person name="Lu H.L."/>
            <person name="Taylor S.T."/>
            <person name="Ehtesham M.E.M."/>
            <person name="Najaraj S.H.N."/>
            <person name="Harsha G.H.G."/>
            <person name="Madugundu A.M."/>
            <person name="Renuse S.R."/>
            <person name="Holt D.H."/>
            <person name="Pandey A.P."/>
            <person name="Papenfuss A.P."/>
            <person name="Gasser R.B.G."/>
            <person name="Fischer K.F."/>
        </authorList>
    </citation>
    <scope>NUCLEOTIDE SEQUENCE</scope>
    <source>
        <strain evidence="10">SSS_KF_BRIS2020</strain>
    </source>
</reference>
<dbReference type="InterPro" id="IPR050164">
    <property type="entry name" value="Peptidase_C19"/>
</dbReference>
<evidence type="ECO:0000256" key="8">
    <source>
        <dbReference type="SAM" id="Phobius"/>
    </source>
</evidence>
<dbReference type="PANTHER" id="PTHR24006">
    <property type="entry name" value="UBIQUITIN CARBOXYL-TERMINAL HYDROLASE"/>
    <property type="match status" value="1"/>
</dbReference>
<comment type="catalytic activity">
    <reaction evidence="1">
        <text>Thiol-dependent hydrolysis of ester, thioester, amide, peptide and isopeptide bonds formed by the C-terminal Gly of ubiquitin (a 76-residue protein attached to proteins as an intracellular targeting signal).</text>
        <dbReference type="EC" id="3.4.19.12"/>
    </reaction>
</comment>
<keyword evidence="13" id="KW-1185">Reference proteome</keyword>
<feature type="domain" description="USP" evidence="9">
    <location>
        <begin position="61"/>
        <end position="438"/>
    </location>
</feature>
<evidence type="ECO:0000256" key="3">
    <source>
        <dbReference type="ARBA" id="ARBA00012759"/>
    </source>
</evidence>
<keyword evidence="7" id="KW-0788">Thiol protease</keyword>
<dbReference type="PROSITE" id="PS00973">
    <property type="entry name" value="USP_2"/>
    <property type="match status" value="1"/>
</dbReference>
<dbReference type="OrthoDB" id="2248014at2759"/>
<dbReference type="InterPro" id="IPR028889">
    <property type="entry name" value="USP"/>
</dbReference>
<evidence type="ECO:0000313" key="12">
    <source>
        <dbReference type="EnsemblMetazoa" id="KAF7487836.1"/>
    </source>
</evidence>
<dbReference type="Gene3D" id="3.90.70.10">
    <property type="entry name" value="Cysteine proteinases"/>
    <property type="match status" value="1"/>
</dbReference>
<protein>
    <recommendedName>
        <fullName evidence="3">ubiquitinyl hydrolase 1</fullName>
        <ecNumber evidence="3">3.4.19.12</ecNumber>
    </recommendedName>
</protein>
<dbReference type="GO" id="GO:0005829">
    <property type="term" value="C:cytosol"/>
    <property type="evidence" value="ECO:0007669"/>
    <property type="project" value="TreeGrafter"/>
</dbReference>
<accession>A0A132A469</accession>
<feature type="transmembrane region" description="Helical" evidence="8">
    <location>
        <begin position="21"/>
        <end position="45"/>
    </location>
</feature>
<evidence type="ECO:0000313" key="13">
    <source>
        <dbReference type="Proteomes" id="UP000070412"/>
    </source>
</evidence>
<dbReference type="PANTHER" id="PTHR24006:SF888">
    <property type="entry name" value="UBIQUITIN CARBOXYL-TERMINAL HYDROLASE 30"/>
    <property type="match status" value="1"/>
</dbReference>
<reference evidence="11 14" key="1">
    <citation type="journal article" date="2015" name="Parasit. Vectors">
        <title>Draft genome of the scabies mite.</title>
        <authorList>
            <person name="Rider S.D.Jr."/>
            <person name="Morgan M.S."/>
            <person name="Arlian L.G."/>
        </authorList>
    </citation>
    <scope>NUCLEOTIDE SEQUENCE [LARGE SCALE GENOMIC DNA]</scope>
    <source>
        <strain evidence="11">Arlian Lab</strain>
    </source>
</reference>
<evidence type="ECO:0000256" key="7">
    <source>
        <dbReference type="ARBA" id="ARBA00022807"/>
    </source>
</evidence>
<keyword evidence="4" id="KW-0645">Protease</keyword>
<reference evidence="13" key="2">
    <citation type="journal article" date="2020" name="PLoS Negl. Trop. Dis.">
        <title>High-quality nuclear genome for Sarcoptes scabiei-A critical resource for a neglected parasite.</title>
        <authorList>
            <person name="Korhonen P.K."/>
            <person name="Gasser R.B."/>
            <person name="Ma G."/>
            <person name="Wang T."/>
            <person name="Stroehlein A.J."/>
            <person name="Young N.D."/>
            <person name="Ang C.S."/>
            <person name="Fernando D.D."/>
            <person name="Lu H.C."/>
            <person name="Taylor S."/>
            <person name="Reynolds S.L."/>
            <person name="Mofiz E."/>
            <person name="Najaraj S.H."/>
            <person name="Gowda H."/>
            <person name="Madugundu A."/>
            <person name="Renuse S."/>
            <person name="Holt D."/>
            <person name="Pandey A."/>
            <person name="Papenfuss A.T."/>
            <person name="Fischer K."/>
        </authorList>
    </citation>
    <scope>NUCLEOTIDE SEQUENCE [LARGE SCALE GENOMIC DNA]</scope>
</reference>
<dbReference type="EMBL" id="JXLN01010456">
    <property type="protein sequence ID" value="KPM05768.1"/>
    <property type="molecule type" value="Genomic_DNA"/>
</dbReference>
<proteinExistence type="inferred from homology"/>
<dbReference type="Pfam" id="PF00443">
    <property type="entry name" value="UCH"/>
    <property type="match status" value="1"/>
</dbReference>
<keyword evidence="5" id="KW-0833">Ubl conjugation pathway</keyword>
<dbReference type="InterPro" id="IPR018200">
    <property type="entry name" value="USP_CS"/>
</dbReference>
<keyword evidence="8" id="KW-0812">Transmembrane</keyword>
<dbReference type="CDD" id="cd02662">
    <property type="entry name" value="Peptidase_C19F"/>
    <property type="match status" value="1"/>
</dbReference>
<dbReference type="Proteomes" id="UP000070412">
    <property type="component" value="Unassembled WGS sequence"/>
</dbReference>
<keyword evidence="6 10" id="KW-0378">Hydrolase</keyword>
<organism evidence="11 14">
    <name type="scientific">Sarcoptes scabiei</name>
    <name type="common">Itch mite</name>
    <name type="synonym">Acarus scabiei</name>
    <dbReference type="NCBI Taxonomy" id="52283"/>
    <lineage>
        <taxon>Eukaryota</taxon>
        <taxon>Metazoa</taxon>
        <taxon>Ecdysozoa</taxon>
        <taxon>Arthropoda</taxon>
        <taxon>Chelicerata</taxon>
        <taxon>Arachnida</taxon>
        <taxon>Acari</taxon>
        <taxon>Acariformes</taxon>
        <taxon>Sarcoptiformes</taxon>
        <taxon>Astigmata</taxon>
        <taxon>Psoroptidia</taxon>
        <taxon>Sarcoptoidea</taxon>
        <taxon>Sarcoptidae</taxon>
        <taxon>Sarcoptinae</taxon>
        <taxon>Sarcoptes</taxon>
    </lineage>
</organism>
<evidence type="ECO:0000313" key="11">
    <source>
        <dbReference type="EMBL" id="KPM05768.1"/>
    </source>
</evidence>
<dbReference type="EMBL" id="WVUK01000066">
    <property type="protein sequence ID" value="KAF7487836.1"/>
    <property type="molecule type" value="Genomic_DNA"/>
</dbReference>
<evidence type="ECO:0000256" key="1">
    <source>
        <dbReference type="ARBA" id="ARBA00000707"/>
    </source>
</evidence>
<dbReference type="VEuPathDB" id="VectorBase:SSCA003086"/>
<dbReference type="Proteomes" id="UP000616769">
    <property type="component" value="Unassembled WGS sequence"/>
</dbReference>
<keyword evidence="8" id="KW-0472">Membrane</keyword>
<name>A0A132A469_SARSC</name>
<dbReference type="InterPro" id="IPR001394">
    <property type="entry name" value="Peptidase_C19_UCH"/>
</dbReference>
<dbReference type="SUPFAM" id="SSF54001">
    <property type="entry name" value="Cysteine proteinases"/>
    <property type="match status" value="1"/>
</dbReference>
<evidence type="ECO:0000313" key="14">
    <source>
        <dbReference type="Proteomes" id="UP000616769"/>
    </source>
</evidence>
<sequence length="438" mass="50721">MPSYVEDSNVMAMIASIDNEFLCLFGFSALGLISIAYVLFGLPLIGNRPSRIYGQNKFQIRGLKNALNNCFINAILQSLANSDSMIAWLQSLSDGNHSKPNLIYQLSLLLNKINNTIRCENEILSPDCVLDSLRRHFWVFSNDEQDAFELFSVLISTIDAELNQISLVLSIKDSLKMSEITYRNLSMNRSKILKESLKNTRHQSPTQGVLSNHFICQKCGHDYPIQLDTFHSISLSLPSTIDPTPISLYSCLEKFFEFEDIEDYLCQYCNEKSILRKKIQLIKLPKLLCFHIQRLVWTADNEFVKRTDHIKFTEFLFMDRYKRRKELLRSANDDSVLNRDATFNNLVENQIVDFSSCDKILFDQKKFDKTRLKNIYSLNSVIVHLGDSKSGHFICLRRKMNPNSKKIRWLYVSDLTVKEISRDEVLAANAYMLFYELN</sequence>
<dbReference type="EC" id="3.4.19.12" evidence="3"/>
<evidence type="ECO:0000256" key="4">
    <source>
        <dbReference type="ARBA" id="ARBA00022670"/>
    </source>
</evidence>
<evidence type="ECO:0000256" key="5">
    <source>
        <dbReference type="ARBA" id="ARBA00022786"/>
    </source>
</evidence>
<gene>
    <name evidence="11" type="ORF">QR98_0042380</name>
    <name evidence="10" type="ORF">SSS_5870</name>
</gene>
<reference evidence="12" key="4">
    <citation type="submission" date="2022-06" db="UniProtKB">
        <authorList>
            <consortium name="EnsemblMetazoa"/>
        </authorList>
    </citation>
    <scope>IDENTIFICATION</scope>
</reference>
<keyword evidence="8" id="KW-1133">Transmembrane helix</keyword>
<dbReference type="GO" id="GO:0005634">
    <property type="term" value="C:nucleus"/>
    <property type="evidence" value="ECO:0007669"/>
    <property type="project" value="TreeGrafter"/>
</dbReference>
<dbReference type="PROSITE" id="PS50235">
    <property type="entry name" value="USP_3"/>
    <property type="match status" value="1"/>
</dbReference>
<dbReference type="AlphaFoldDB" id="A0A132A469"/>
<evidence type="ECO:0000256" key="6">
    <source>
        <dbReference type="ARBA" id="ARBA00022801"/>
    </source>
</evidence>
<dbReference type="GO" id="GO:0006508">
    <property type="term" value="P:proteolysis"/>
    <property type="evidence" value="ECO:0007669"/>
    <property type="project" value="UniProtKB-KW"/>
</dbReference>
<dbReference type="EnsemblMetazoa" id="SSS_5870s_mrna">
    <property type="protein sequence ID" value="KAF7487836.1"/>
    <property type="gene ID" value="SSS_5870"/>
</dbReference>
<dbReference type="GO" id="GO:0016579">
    <property type="term" value="P:protein deubiquitination"/>
    <property type="evidence" value="ECO:0007669"/>
    <property type="project" value="InterPro"/>
</dbReference>
<evidence type="ECO:0000259" key="9">
    <source>
        <dbReference type="PROSITE" id="PS50235"/>
    </source>
</evidence>
<evidence type="ECO:0000313" key="10">
    <source>
        <dbReference type="EMBL" id="KAF7487836.1"/>
    </source>
</evidence>
<evidence type="ECO:0000256" key="2">
    <source>
        <dbReference type="ARBA" id="ARBA00009085"/>
    </source>
</evidence>
<comment type="similarity">
    <text evidence="2">Belongs to the peptidase C19 family.</text>
</comment>
<dbReference type="GO" id="GO:0004843">
    <property type="term" value="F:cysteine-type deubiquitinase activity"/>
    <property type="evidence" value="ECO:0007669"/>
    <property type="project" value="UniProtKB-EC"/>
</dbReference>
<dbReference type="InterPro" id="IPR038765">
    <property type="entry name" value="Papain-like_cys_pep_sf"/>
</dbReference>